<feature type="repeat" description="ANK" evidence="1">
    <location>
        <begin position="252"/>
        <end position="284"/>
    </location>
</feature>
<dbReference type="InterPro" id="IPR052801">
    <property type="entry name" value="Ankyrin-EF-hand"/>
</dbReference>
<dbReference type="PRINTS" id="PR01415">
    <property type="entry name" value="ANKYRIN"/>
</dbReference>
<dbReference type="InParanoid" id="A0A6P8VEE2"/>
<accession>A0A6P8VEE2</accession>
<dbReference type="RefSeq" id="XP_034084360.1">
    <property type="nucleotide sequence ID" value="XM_034228469.1"/>
</dbReference>
<dbReference type="PANTHER" id="PTHR24127">
    <property type="entry name" value="ANKYRIN REPEAT AND EF-HAND DOMAIN-CONTAINING PROTEIN 1"/>
    <property type="match status" value="1"/>
</dbReference>
<dbReference type="SUPFAM" id="SSF47473">
    <property type="entry name" value="EF-hand"/>
    <property type="match status" value="1"/>
</dbReference>
<keyword evidence="3" id="KW-1185">Reference proteome</keyword>
<evidence type="ECO:0000256" key="2">
    <source>
        <dbReference type="SAM" id="MobiDB-lite"/>
    </source>
</evidence>
<dbReference type="CTD" id="566413"/>
<keyword evidence="1" id="KW-0040">ANK repeat</keyword>
<feature type="repeat" description="ANK" evidence="1">
    <location>
        <begin position="82"/>
        <end position="114"/>
    </location>
</feature>
<dbReference type="InterPro" id="IPR036770">
    <property type="entry name" value="Ankyrin_rpt-contain_sf"/>
</dbReference>
<dbReference type="InterPro" id="IPR011992">
    <property type="entry name" value="EF-hand-dom_pair"/>
</dbReference>
<feature type="region of interest" description="Disordered" evidence="2">
    <location>
        <begin position="647"/>
        <end position="703"/>
    </location>
</feature>
<feature type="repeat" description="ANK" evidence="1">
    <location>
        <begin position="560"/>
        <end position="589"/>
    </location>
</feature>
<protein>
    <submittedName>
        <fullName evidence="4">Ankyrin repeat and EF-hand domain-containing protein 1a isoform X1</fullName>
    </submittedName>
</protein>
<evidence type="ECO:0000313" key="4">
    <source>
        <dbReference type="RefSeq" id="XP_034084360.1"/>
    </source>
</evidence>
<sequence>MSGRVAEGHLQVLQIYRLLQCVHEGDKAHIEKMVNLGVKNLINLTEPHEGTGALHVAMSANNQDLVSFLLSQGAHPNIQDKMGRTPAMLTAEHGNDVIMTLLIQNNANLRLQDSEGKGVLFYCIYPTERHTRCVKLALTGEADVNNVSAQGTHVFQVMCEKAQEGTAMCLLMLGEGADPNATNQQTGTTALMEAAKAGSLQVLRSILKRGGNPNALDRKRFTAVHYAAMGGFFELIQVLSACSADMGVVNMEECTPLHYAAATGNANCCKFLAQRGCNPKLKNLEGLLPRQIAKDAGHKAAAKELKKAERQHGKGNKSTSGGLLSDLWGLTLHDWSNEYETELQKVCGNKSETVSTEMFISALEELKAPVDLEQIHQVISAHDKGRVGCININDFIKGVKYIKKPLLLSSYMPKKKKGEKGGKGKKGKFVLPLPICTLPPEHMPRRPDGGPPHFMIETFFNCSDTRRFARDQPPEHPIMNDSGWYLEKPDTVFVNINCSVKSGDLESLDLALNQGVPVDVQDQFYKTPLMVACASGNYEVAQFLLSRGADVKVCDQFFWTPLHHAAYAGQVELIELLVHAGAVVDARGLGRGTPLMRAIETSRPSCVDLLIKAGANVNAENKKGLNCLDIARVFADSRVMDMVKEKMDSMPKPKETKGKGVKAEKPKSAKGKSVLAEVAGHGEASAASAGKTSPQKESRSVVLQNTRISTGKTNSVDISFVPKTVWGKPPTTSQLMSKIERRKEPLSLEVDFDDFMMPFNHNNQRKPTDQTGGRFGSKRHSDFLNPSLLPELAGHLSNGTLD</sequence>
<dbReference type="SUPFAM" id="SSF48403">
    <property type="entry name" value="Ankyrin repeat"/>
    <property type="match status" value="2"/>
</dbReference>
<feature type="repeat" description="ANK" evidence="1">
    <location>
        <begin position="186"/>
        <end position="218"/>
    </location>
</feature>
<name>A0A6P8VEE2_GYMAC</name>
<proteinExistence type="predicted"/>
<feature type="compositionally biased region" description="Basic and acidic residues" evidence="2">
    <location>
        <begin position="647"/>
        <end position="667"/>
    </location>
</feature>
<evidence type="ECO:0000313" key="3">
    <source>
        <dbReference type="Proteomes" id="UP000515161"/>
    </source>
</evidence>
<feature type="repeat" description="ANK" evidence="1">
    <location>
        <begin position="524"/>
        <end position="556"/>
    </location>
</feature>
<feature type="repeat" description="ANK" evidence="1">
    <location>
        <begin position="49"/>
        <end position="81"/>
    </location>
</feature>
<feature type="repeat" description="ANK" evidence="1">
    <location>
        <begin position="590"/>
        <end position="622"/>
    </location>
</feature>
<dbReference type="PROSITE" id="PS50297">
    <property type="entry name" value="ANK_REP_REGION"/>
    <property type="match status" value="6"/>
</dbReference>
<organism evidence="3 4">
    <name type="scientific">Gymnodraco acuticeps</name>
    <name type="common">Antarctic dragonfish</name>
    <dbReference type="NCBI Taxonomy" id="8218"/>
    <lineage>
        <taxon>Eukaryota</taxon>
        <taxon>Metazoa</taxon>
        <taxon>Chordata</taxon>
        <taxon>Craniata</taxon>
        <taxon>Vertebrata</taxon>
        <taxon>Euteleostomi</taxon>
        <taxon>Actinopterygii</taxon>
        <taxon>Neopterygii</taxon>
        <taxon>Teleostei</taxon>
        <taxon>Neoteleostei</taxon>
        <taxon>Acanthomorphata</taxon>
        <taxon>Eupercaria</taxon>
        <taxon>Perciformes</taxon>
        <taxon>Notothenioidei</taxon>
        <taxon>Bathydraconidae</taxon>
        <taxon>Gymnodraco</taxon>
    </lineage>
</organism>
<evidence type="ECO:0000256" key="1">
    <source>
        <dbReference type="PROSITE-ProRule" id="PRU00023"/>
    </source>
</evidence>
<dbReference type="FunCoup" id="A0A6P8VEE2">
    <property type="interactions" value="658"/>
</dbReference>
<dbReference type="Pfam" id="PF12796">
    <property type="entry name" value="Ank_2"/>
    <property type="match status" value="3"/>
</dbReference>
<dbReference type="PANTHER" id="PTHR24127:SF1">
    <property type="entry name" value="ANKYRIN REPEAT AND EF-HAND DOMAIN-CONTAINING PROTEIN 1"/>
    <property type="match status" value="1"/>
</dbReference>
<dbReference type="KEGG" id="gacu:117554180"/>
<feature type="region of interest" description="Disordered" evidence="2">
    <location>
        <begin position="758"/>
        <end position="802"/>
    </location>
</feature>
<dbReference type="GeneID" id="117554180"/>
<dbReference type="Gene3D" id="1.25.40.20">
    <property type="entry name" value="Ankyrin repeat-containing domain"/>
    <property type="match status" value="3"/>
</dbReference>
<dbReference type="Proteomes" id="UP000515161">
    <property type="component" value="Unplaced"/>
</dbReference>
<dbReference type="InterPro" id="IPR002110">
    <property type="entry name" value="Ankyrin_rpt"/>
</dbReference>
<dbReference type="AlphaFoldDB" id="A0A6P8VEE2"/>
<dbReference type="PROSITE" id="PS50088">
    <property type="entry name" value="ANK_REPEAT"/>
    <property type="match status" value="7"/>
</dbReference>
<dbReference type="SMART" id="SM00248">
    <property type="entry name" value="ANK"/>
    <property type="match status" value="10"/>
</dbReference>
<dbReference type="Pfam" id="PF00023">
    <property type="entry name" value="Ank"/>
    <property type="match status" value="2"/>
</dbReference>
<reference evidence="4" key="1">
    <citation type="submission" date="2025-08" db="UniProtKB">
        <authorList>
            <consortium name="RefSeq"/>
        </authorList>
    </citation>
    <scope>IDENTIFICATION</scope>
</reference>
<feature type="compositionally biased region" description="Low complexity" evidence="2">
    <location>
        <begin position="676"/>
        <end position="690"/>
    </location>
</feature>
<gene>
    <name evidence="4" type="primary">ankef1a</name>
</gene>
<dbReference type="OrthoDB" id="539213at2759"/>